<proteinExistence type="predicted"/>
<evidence type="ECO:0008006" key="4">
    <source>
        <dbReference type="Google" id="ProtNLM"/>
    </source>
</evidence>
<feature type="chain" id="PRO_5003308627" description="Lipoprotein" evidence="1">
    <location>
        <begin position="23"/>
        <end position="304"/>
    </location>
</feature>
<gene>
    <name evidence="2" type="ORF">Bcop_1969</name>
</gene>
<feature type="signal peptide" evidence="1">
    <location>
        <begin position="1"/>
        <end position="22"/>
    </location>
</feature>
<dbReference type="HOGENOM" id="CLU_914162_0_0_10"/>
<keyword evidence="3" id="KW-1185">Reference proteome</keyword>
<dbReference type="AlphaFoldDB" id="F3ZSJ3"/>
<dbReference type="Proteomes" id="UP000018439">
    <property type="component" value="Chromosome"/>
</dbReference>
<dbReference type="EMBL" id="CM001167">
    <property type="protein sequence ID" value="EGJ72145.1"/>
    <property type="molecule type" value="Genomic_DNA"/>
</dbReference>
<sequence length="304" mass="35691">MRTGIYSLFFLFLFSFSSCRYSELDEDYNELFDMIESSETTTHAISFDTMKAVNTQDISPNCTTEDLYGIQVYFKPNLQESEYKPYAYGLFNDTQDLQIKLLENYLYKVVCTRIVNGVEKVAHDAESNAYWNPFITLTATPLNNKFQYSTKAEMKDLGKSQTMLIDENNQHKLYNTPNVDRYYGELNDFQPSWAETTITLKLNRVACDVLFVLEGDDADAQFKIWIDGTPIPYSPQIEQGYIIVRNVITLPEDRTQKHLWYDTEYKKTLNTVLSWQSDQQEERNYSENKIYSHKQENNIIFYAY</sequence>
<reference evidence="2 3" key="1">
    <citation type="journal article" date="2011" name="Stand. Genomic Sci.">
        <title>Non-contiguous finished genome sequence of Bacteroides coprosuis type strain (PC139).</title>
        <authorList>
            <person name="Land M."/>
            <person name="Held B."/>
            <person name="Gronow S."/>
            <person name="Abt B."/>
            <person name="Lucas S."/>
            <person name="Del Rio T.G."/>
            <person name="Nolan M."/>
            <person name="Tice H."/>
            <person name="Cheng J.F."/>
            <person name="Pitluck S."/>
            <person name="Liolios K."/>
            <person name="Pagani I."/>
            <person name="Ivanova N."/>
            <person name="Mavromatis K."/>
            <person name="Mikhailova N."/>
            <person name="Pati A."/>
            <person name="Tapia R."/>
            <person name="Han C."/>
            <person name="Goodwin L."/>
            <person name="Chen A."/>
            <person name="Palaniappan K."/>
            <person name="Hauser L."/>
            <person name="Brambilla E.M."/>
            <person name="Rohde M."/>
            <person name="Goker M."/>
            <person name="Detter J.C."/>
            <person name="Woyke T."/>
            <person name="Bristow J."/>
            <person name="Eisen J.A."/>
            <person name="Markowitz V."/>
            <person name="Hugenholtz P."/>
            <person name="Kyrpides N.C."/>
            <person name="Klenk H.P."/>
            <person name="Lapidus A."/>
        </authorList>
    </citation>
    <scope>NUCLEOTIDE SEQUENCE</scope>
    <source>
        <strain evidence="2 3">DSM 18011</strain>
    </source>
</reference>
<dbReference type="eggNOG" id="ENOG5032X08">
    <property type="taxonomic scope" value="Bacteria"/>
</dbReference>
<dbReference type="PROSITE" id="PS51257">
    <property type="entry name" value="PROKAR_LIPOPROTEIN"/>
    <property type="match status" value="1"/>
</dbReference>
<name>F3ZSJ3_9BACE</name>
<accession>F3ZSJ3</accession>
<protein>
    <recommendedName>
        <fullName evidence="4">Lipoprotein</fullName>
    </recommendedName>
</protein>
<dbReference type="OrthoDB" id="1032668at2"/>
<keyword evidence="1" id="KW-0732">Signal</keyword>
<evidence type="ECO:0000256" key="1">
    <source>
        <dbReference type="SAM" id="SignalP"/>
    </source>
</evidence>
<evidence type="ECO:0000313" key="2">
    <source>
        <dbReference type="EMBL" id="EGJ72145.1"/>
    </source>
</evidence>
<organism evidence="2 3">
    <name type="scientific">Bacteroides coprosuis DSM 18011</name>
    <dbReference type="NCBI Taxonomy" id="679937"/>
    <lineage>
        <taxon>Bacteria</taxon>
        <taxon>Pseudomonadati</taxon>
        <taxon>Bacteroidota</taxon>
        <taxon>Bacteroidia</taxon>
        <taxon>Bacteroidales</taxon>
        <taxon>Bacteroidaceae</taxon>
        <taxon>Bacteroides</taxon>
    </lineage>
</organism>
<evidence type="ECO:0000313" key="3">
    <source>
        <dbReference type="Proteomes" id="UP000018439"/>
    </source>
</evidence>